<comment type="caution">
    <text evidence="3">The sequence shown here is derived from an EMBL/GenBank/DDBJ whole genome shotgun (WGS) entry which is preliminary data.</text>
</comment>
<sequence>MRILLIAVLLALAGCTIPFTPGDAKPATYTPSDPVRAASSPGPSRY</sequence>
<evidence type="ECO:0000256" key="1">
    <source>
        <dbReference type="SAM" id="MobiDB-lite"/>
    </source>
</evidence>
<dbReference type="EMBL" id="JACORT010000007">
    <property type="protein sequence ID" value="MBC5784718.1"/>
    <property type="molecule type" value="Genomic_DNA"/>
</dbReference>
<feature type="region of interest" description="Disordered" evidence="1">
    <location>
        <begin position="22"/>
        <end position="46"/>
    </location>
</feature>
<evidence type="ECO:0000256" key="2">
    <source>
        <dbReference type="SAM" id="SignalP"/>
    </source>
</evidence>
<evidence type="ECO:0008006" key="5">
    <source>
        <dbReference type="Google" id="ProtNLM"/>
    </source>
</evidence>
<organism evidence="3 4">
    <name type="scientific">Ramlibacter cellulosilyticus</name>
    <dbReference type="NCBI Taxonomy" id="2764187"/>
    <lineage>
        <taxon>Bacteria</taxon>
        <taxon>Pseudomonadati</taxon>
        <taxon>Pseudomonadota</taxon>
        <taxon>Betaproteobacteria</taxon>
        <taxon>Burkholderiales</taxon>
        <taxon>Comamonadaceae</taxon>
        <taxon>Ramlibacter</taxon>
    </lineage>
</organism>
<reference evidence="3" key="1">
    <citation type="submission" date="2020-08" db="EMBL/GenBank/DDBJ databases">
        <title>Ramlibacter sp. USB13 16S ribosomal RNA gene genome sequencing and assembly.</title>
        <authorList>
            <person name="Kang M."/>
        </authorList>
    </citation>
    <scope>NUCLEOTIDE SEQUENCE</scope>
    <source>
        <strain evidence="3">USB13</strain>
    </source>
</reference>
<gene>
    <name evidence="3" type="ORF">H8N03_17345</name>
</gene>
<protein>
    <recommendedName>
        <fullName evidence="5">Lipoprotein</fullName>
    </recommendedName>
</protein>
<proteinExistence type="predicted"/>
<keyword evidence="4" id="KW-1185">Reference proteome</keyword>
<name>A0A923MT23_9BURK</name>
<feature type="signal peptide" evidence="2">
    <location>
        <begin position="1"/>
        <end position="24"/>
    </location>
</feature>
<accession>A0A923MT23</accession>
<evidence type="ECO:0000313" key="4">
    <source>
        <dbReference type="Proteomes" id="UP000608513"/>
    </source>
</evidence>
<keyword evidence="2" id="KW-0732">Signal</keyword>
<dbReference type="PROSITE" id="PS51257">
    <property type="entry name" value="PROKAR_LIPOPROTEIN"/>
    <property type="match status" value="1"/>
</dbReference>
<feature type="chain" id="PRO_5037954696" description="Lipoprotein" evidence="2">
    <location>
        <begin position="25"/>
        <end position="46"/>
    </location>
</feature>
<evidence type="ECO:0000313" key="3">
    <source>
        <dbReference type="EMBL" id="MBC5784718.1"/>
    </source>
</evidence>
<dbReference type="AlphaFoldDB" id="A0A923MT23"/>
<dbReference type="RefSeq" id="WP_187077458.1">
    <property type="nucleotide sequence ID" value="NZ_JACORT010000007.1"/>
</dbReference>
<dbReference type="Proteomes" id="UP000608513">
    <property type="component" value="Unassembled WGS sequence"/>
</dbReference>